<feature type="domain" description="ABC transporter" evidence="5">
    <location>
        <begin position="5"/>
        <end position="233"/>
    </location>
</feature>
<dbReference type="EC" id="3.6.3.-" evidence="6"/>
<evidence type="ECO:0000259" key="5">
    <source>
        <dbReference type="PROSITE" id="PS50893"/>
    </source>
</evidence>
<keyword evidence="3" id="KW-0547">Nucleotide-binding</keyword>
<evidence type="ECO:0000313" key="7">
    <source>
        <dbReference type="Proteomes" id="UP000277570"/>
    </source>
</evidence>
<keyword evidence="7" id="KW-1185">Reference proteome</keyword>
<dbReference type="PROSITE" id="PS00211">
    <property type="entry name" value="ABC_TRANSPORTER_1"/>
    <property type="match status" value="1"/>
</dbReference>
<dbReference type="SMART" id="SM00382">
    <property type="entry name" value="AAA"/>
    <property type="match status" value="1"/>
</dbReference>
<dbReference type="EMBL" id="UYIN01000022">
    <property type="protein sequence ID" value="VDG74109.1"/>
    <property type="molecule type" value="Genomic_DNA"/>
</dbReference>
<sequence length="304" mass="34356">MNNIITTTDLCKEYDKTMRVKNLNLEVNKGEVYGFLGPNGAGKSTSLKMLLGLVKPTNGKIEIFNKEFNEKNRISILKNIGSLIESPAYYDHLTGLENMRIMQKLLNSPPKNIDKALEIVRLQNAKDKKVRNYSLGMKQRLGIAMAILNFPKLLILDEPTNGLDPSGIHEIRELIKSFPKEYDMTVIISSHLLNEIDMIATQVGIITEGKLVFQDKLEKLHEKGEASILLKSDNLNKAQNILNMNGFSSKIKDDYLVLGDIKDNVVSRINSFLVKSGVNIYRIEKNRKTLEEIFMELTGKESTL</sequence>
<dbReference type="PROSITE" id="PS50893">
    <property type="entry name" value="ABC_TRANSPORTER_2"/>
    <property type="match status" value="1"/>
</dbReference>
<dbReference type="Pfam" id="PF00005">
    <property type="entry name" value="ABC_tran"/>
    <property type="match status" value="1"/>
</dbReference>
<evidence type="ECO:0000256" key="3">
    <source>
        <dbReference type="ARBA" id="ARBA00022741"/>
    </source>
</evidence>
<dbReference type="PANTHER" id="PTHR43335">
    <property type="entry name" value="ABC TRANSPORTER, ATP-BINDING PROTEIN"/>
    <property type="match status" value="1"/>
</dbReference>
<dbReference type="Proteomes" id="UP000277570">
    <property type="component" value="Unassembled WGS sequence"/>
</dbReference>
<dbReference type="GO" id="GO:0005524">
    <property type="term" value="F:ATP binding"/>
    <property type="evidence" value="ECO:0007669"/>
    <property type="project" value="UniProtKB-KW"/>
</dbReference>
<organism evidence="6 7">
    <name type="scientific">Clostridium carnis</name>
    <dbReference type="NCBI Taxonomy" id="1530"/>
    <lineage>
        <taxon>Bacteria</taxon>
        <taxon>Bacillati</taxon>
        <taxon>Bacillota</taxon>
        <taxon>Clostridia</taxon>
        <taxon>Eubacteriales</taxon>
        <taxon>Clostridiaceae</taxon>
        <taxon>Clostridium</taxon>
    </lineage>
</organism>
<dbReference type="InterPro" id="IPR027417">
    <property type="entry name" value="P-loop_NTPase"/>
</dbReference>
<keyword evidence="2" id="KW-0813">Transport</keyword>
<comment type="similarity">
    <text evidence="1">Belongs to the ABC transporter superfamily.</text>
</comment>
<dbReference type="Gene3D" id="3.40.50.300">
    <property type="entry name" value="P-loop containing nucleotide triphosphate hydrolases"/>
    <property type="match status" value="1"/>
</dbReference>
<dbReference type="InterPro" id="IPR003439">
    <property type="entry name" value="ABC_transporter-like_ATP-bd"/>
</dbReference>
<keyword evidence="6" id="KW-0378">Hydrolase</keyword>
<dbReference type="RefSeq" id="WP_347559290.1">
    <property type="nucleotide sequence ID" value="NZ_UYIN01000022.1"/>
</dbReference>
<evidence type="ECO:0000313" key="6">
    <source>
        <dbReference type="EMBL" id="VDG74109.1"/>
    </source>
</evidence>
<evidence type="ECO:0000256" key="2">
    <source>
        <dbReference type="ARBA" id="ARBA00022448"/>
    </source>
</evidence>
<dbReference type="PANTHER" id="PTHR43335:SF4">
    <property type="entry name" value="ABC TRANSPORTER, ATP-BINDING PROTEIN"/>
    <property type="match status" value="1"/>
</dbReference>
<dbReference type="GO" id="GO:0016787">
    <property type="term" value="F:hydrolase activity"/>
    <property type="evidence" value="ECO:0007669"/>
    <property type="project" value="UniProtKB-KW"/>
</dbReference>
<dbReference type="InterPro" id="IPR017871">
    <property type="entry name" value="ABC_transporter-like_CS"/>
</dbReference>
<comment type="caution">
    <text evidence="6">The sequence shown here is derived from an EMBL/GenBank/DDBJ whole genome shotgun (WGS) entry which is preliminary data.</text>
</comment>
<evidence type="ECO:0000256" key="4">
    <source>
        <dbReference type="ARBA" id="ARBA00022840"/>
    </source>
</evidence>
<name>A0ABY6T1C9_9CLOT</name>
<keyword evidence="4 6" id="KW-0067">ATP-binding</keyword>
<protein>
    <submittedName>
        <fullName evidence="6">Lantibiotic ABC transporter ATP-binding protein</fullName>
        <ecNumber evidence="6">3.6.3.-</ecNumber>
    </submittedName>
</protein>
<accession>A0ABY6T1C9</accession>
<reference evidence="6 7" key="1">
    <citation type="submission" date="2018-11" db="EMBL/GenBank/DDBJ databases">
        <authorList>
            <consortium name="Pathogen Informatics"/>
        </authorList>
    </citation>
    <scope>NUCLEOTIDE SEQUENCE [LARGE SCALE GENOMIC DNA]</scope>
    <source>
        <strain evidence="6 7">NCTC10913</strain>
    </source>
</reference>
<proteinExistence type="inferred from homology"/>
<gene>
    <name evidence="6" type="primary">cdd4</name>
    <name evidence="6" type="ORF">NCTC10913_04491</name>
</gene>
<dbReference type="SUPFAM" id="SSF52540">
    <property type="entry name" value="P-loop containing nucleoside triphosphate hydrolases"/>
    <property type="match status" value="1"/>
</dbReference>
<dbReference type="InterPro" id="IPR003593">
    <property type="entry name" value="AAA+_ATPase"/>
</dbReference>
<evidence type="ECO:0000256" key="1">
    <source>
        <dbReference type="ARBA" id="ARBA00005417"/>
    </source>
</evidence>